<evidence type="ECO:0000313" key="5">
    <source>
        <dbReference type="EMBL" id="KAF8887860.1"/>
    </source>
</evidence>
<dbReference type="AlphaFoldDB" id="A0A9P5TKL8"/>
<gene>
    <name evidence="5" type="ORF">CPB84DRAFT_1786647</name>
</gene>
<proteinExistence type="predicted"/>
<dbReference type="Gene3D" id="3.10.270.10">
    <property type="entry name" value="Urate Oxidase"/>
    <property type="match status" value="1"/>
</dbReference>
<protein>
    <recommendedName>
        <fullName evidence="2">factor independent urate hydroxylase</fullName>
        <ecNumber evidence="2">1.7.3.3</ecNumber>
    </recommendedName>
</protein>
<dbReference type="GO" id="GO:0004846">
    <property type="term" value="F:urate oxidase activity"/>
    <property type="evidence" value="ECO:0007669"/>
    <property type="project" value="UniProtKB-EC"/>
</dbReference>
<evidence type="ECO:0000256" key="3">
    <source>
        <dbReference type="ARBA" id="ARBA00022631"/>
    </source>
</evidence>
<reference evidence="5" key="1">
    <citation type="submission" date="2020-11" db="EMBL/GenBank/DDBJ databases">
        <authorList>
            <consortium name="DOE Joint Genome Institute"/>
            <person name="Ahrendt S."/>
            <person name="Riley R."/>
            <person name="Andreopoulos W."/>
            <person name="LaButti K."/>
            <person name="Pangilinan J."/>
            <person name="Ruiz-duenas F.J."/>
            <person name="Barrasa J.M."/>
            <person name="Sanchez-Garcia M."/>
            <person name="Camarero S."/>
            <person name="Miyauchi S."/>
            <person name="Serrano A."/>
            <person name="Linde D."/>
            <person name="Babiker R."/>
            <person name="Drula E."/>
            <person name="Ayuso-Fernandez I."/>
            <person name="Pacheco R."/>
            <person name="Padilla G."/>
            <person name="Ferreira P."/>
            <person name="Barriuso J."/>
            <person name="Kellner H."/>
            <person name="Castanera R."/>
            <person name="Alfaro M."/>
            <person name="Ramirez L."/>
            <person name="Pisabarro A.G."/>
            <person name="Kuo A."/>
            <person name="Tritt A."/>
            <person name="Lipzen A."/>
            <person name="He G."/>
            <person name="Yan M."/>
            <person name="Ng V."/>
            <person name="Cullen D."/>
            <person name="Martin F."/>
            <person name="Rosso M.-N."/>
            <person name="Henrissat B."/>
            <person name="Hibbett D."/>
            <person name="Martinez A.T."/>
            <person name="Grigoriev I.V."/>
        </authorList>
    </citation>
    <scope>NUCLEOTIDE SEQUENCE</scope>
    <source>
        <strain evidence="5">AH 44721</strain>
    </source>
</reference>
<evidence type="ECO:0000256" key="2">
    <source>
        <dbReference type="ARBA" id="ARBA00012598"/>
    </source>
</evidence>
<evidence type="ECO:0000256" key="1">
    <source>
        <dbReference type="ARBA" id="ARBA00004831"/>
    </source>
</evidence>
<dbReference type="SUPFAM" id="SSF55620">
    <property type="entry name" value="Tetrahydrobiopterin biosynthesis enzymes-like"/>
    <property type="match status" value="1"/>
</dbReference>
<dbReference type="Proteomes" id="UP000724874">
    <property type="component" value="Unassembled WGS sequence"/>
</dbReference>
<dbReference type="EC" id="1.7.3.3" evidence="2"/>
<feature type="non-terminal residue" evidence="5">
    <location>
        <position position="60"/>
    </location>
</feature>
<comment type="pathway">
    <text evidence="1">Purine metabolism; urate degradation; (S)-allantoin from urate: step 1/3.</text>
</comment>
<dbReference type="OrthoDB" id="9992118at2759"/>
<dbReference type="Pfam" id="PF01014">
    <property type="entry name" value="Uricase"/>
    <property type="match status" value="1"/>
</dbReference>
<dbReference type="InterPro" id="IPR002042">
    <property type="entry name" value="Uricase"/>
</dbReference>
<sequence>MGQRIVAENAGVQTVTYALPNKHYVPVDMKYIGVDNLTPAKADVFIPLSAPSGLISATVT</sequence>
<keyword evidence="4" id="KW-0560">Oxidoreductase</keyword>
<comment type="caution">
    <text evidence="5">The sequence shown here is derived from an EMBL/GenBank/DDBJ whole genome shotgun (WGS) entry which is preliminary data.</text>
</comment>
<dbReference type="EMBL" id="JADNYJ010000088">
    <property type="protein sequence ID" value="KAF8887860.1"/>
    <property type="molecule type" value="Genomic_DNA"/>
</dbReference>
<evidence type="ECO:0000256" key="4">
    <source>
        <dbReference type="ARBA" id="ARBA00023002"/>
    </source>
</evidence>
<keyword evidence="6" id="KW-1185">Reference proteome</keyword>
<keyword evidence="3" id="KW-0659">Purine metabolism</keyword>
<evidence type="ECO:0000313" key="6">
    <source>
        <dbReference type="Proteomes" id="UP000724874"/>
    </source>
</evidence>
<accession>A0A9P5TKL8</accession>
<organism evidence="5 6">
    <name type="scientific">Gymnopilus junonius</name>
    <name type="common">Spectacular rustgill mushroom</name>
    <name type="synonym">Gymnopilus spectabilis subsp. junonius</name>
    <dbReference type="NCBI Taxonomy" id="109634"/>
    <lineage>
        <taxon>Eukaryota</taxon>
        <taxon>Fungi</taxon>
        <taxon>Dikarya</taxon>
        <taxon>Basidiomycota</taxon>
        <taxon>Agaricomycotina</taxon>
        <taxon>Agaricomycetes</taxon>
        <taxon>Agaricomycetidae</taxon>
        <taxon>Agaricales</taxon>
        <taxon>Agaricineae</taxon>
        <taxon>Hymenogastraceae</taxon>
        <taxon>Gymnopilus</taxon>
    </lineage>
</organism>
<name>A0A9P5TKL8_GYMJU</name>
<dbReference type="GO" id="GO:0006144">
    <property type="term" value="P:purine nucleobase metabolic process"/>
    <property type="evidence" value="ECO:0007669"/>
    <property type="project" value="UniProtKB-KW"/>
</dbReference>